<dbReference type="Proteomes" id="UP000824281">
    <property type="component" value="Chromosome"/>
</dbReference>
<name>A0ABX8ZPW7_9SPHN</name>
<proteinExistence type="predicted"/>
<evidence type="ECO:0000313" key="1">
    <source>
        <dbReference type="EMBL" id="QZD90139.1"/>
    </source>
</evidence>
<keyword evidence="2" id="KW-1185">Reference proteome</keyword>
<evidence type="ECO:0000313" key="2">
    <source>
        <dbReference type="Proteomes" id="UP000824281"/>
    </source>
</evidence>
<gene>
    <name evidence="1" type="ORF">K3148_01660</name>
</gene>
<organism evidence="1 2">
    <name type="scientific">Qipengyuania aurantiaca</name>
    <dbReference type="NCBI Taxonomy" id="2867233"/>
    <lineage>
        <taxon>Bacteria</taxon>
        <taxon>Pseudomonadati</taxon>
        <taxon>Pseudomonadota</taxon>
        <taxon>Alphaproteobacteria</taxon>
        <taxon>Sphingomonadales</taxon>
        <taxon>Erythrobacteraceae</taxon>
        <taxon>Qipengyuania</taxon>
    </lineage>
</organism>
<dbReference type="EMBL" id="CP081295">
    <property type="protein sequence ID" value="QZD90139.1"/>
    <property type="molecule type" value="Genomic_DNA"/>
</dbReference>
<evidence type="ECO:0008006" key="3">
    <source>
        <dbReference type="Google" id="ProtNLM"/>
    </source>
</evidence>
<dbReference type="RefSeq" id="WP_221425613.1">
    <property type="nucleotide sequence ID" value="NZ_CP081295.1"/>
</dbReference>
<reference evidence="1 2" key="1">
    <citation type="submission" date="2021-08" db="EMBL/GenBank/DDBJ databases">
        <title>Comparative Genomics Analysis of the Genus Qipengyuania Reveals Extensive Genetic Diversity and Metabolic Versatility, Including the Description of Fifteen Novel Species.</title>
        <authorList>
            <person name="Liu Y."/>
        </authorList>
    </citation>
    <scope>NUCLEOTIDE SEQUENCE [LARGE SCALE GENOMIC DNA]</scope>
    <source>
        <strain evidence="1 2">1NDH13</strain>
    </source>
</reference>
<protein>
    <recommendedName>
        <fullName evidence="3">Cell division protein FtsL</fullName>
    </recommendedName>
</protein>
<accession>A0ABX8ZPW7</accession>
<sequence length="175" mass="19074">MSHATRIRQIGWLVVLAACVAAFLALTFRVNAVKSEVRLIERQIIAAERSKLMLETEFQTRASQHQLAAWNQVEFGYKAPRADQYVEHERQLAALGTPRGLGAPQPIRVAKADTGPVEEDSLFGDWMNDDKPSEGGRALAVAVAESQPAERLASSLAQRLARPANASVAMAEAAR</sequence>
<dbReference type="PROSITE" id="PS51257">
    <property type="entry name" value="PROKAR_LIPOPROTEIN"/>
    <property type="match status" value="1"/>
</dbReference>